<evidence type="ECO:0000256" key="1">
    <source>
        <dbReference type="SAM" id="MobiDB-lite"/>
    </source>
</evidence>
<dbReference type="STRING" id="283909.R7VL35"/>
<sequence length="207" mass="22993">MSQFKDIVIDTQSADLQATVKTTFAENSRFLCYTRMEKDSFNISSTNGIDLWRAELSKEDIEGHSPDGNVSNVLIKIREAFKQKNLVLAELGRKMKLTLGRDTQSIDINLFEVTAAIRKTELQAVIFRMADCISGLEASAEKDQQTISKLRQQQGTSKDSGVSGMVDFGNDNKRGKGLQKPISKQPGMSIVNPGCRKRKIAKGVEFD</sequence>
<reference evidence="2 4" key="2">
    <citation type="journal article" date="2013" name="Nature">
        <title>Insights into bilaterian evolution from three spiralian genomes.</title>
        <authorList>
            <person name="Simakov O."/>
            <person name="Marletaz F."/>
            <person name="Cho S.J."/>
            <person name="Edsinger-Gonzales E."/>
            <person name="Havlak P."/>
            <person name="Hellsten U."/>
            <person name="Kuo D.H."/>
            <person name="Larsson T."/>
            <person name="Lv J."/>
            <person name="Arendt D."/>
            <person name="Savage R."/>
            <person name="Osoegawa K."/>
            <person name="de Jong P."/>
            <person name="Grimwood J."/>
            <person name="Chapman J.A."/>
            <person name="Shapiro H."/>
            <person name="Aerts A."/>
            <person name="Otillar R.P."/>
            <person name="Terry A.Y."/>
            <person name="Boore J.L."/>
            <person name="Grigoriev I.V."/>
            <person name="Lindberg D.R."/>
            <person name="Seaver E.C."/>
            <person name="Weisblat D.A."/>
            <person name="Putnam N.H."/>
            <person name="Rokhsar D.S."/>
        </authorList>
    </citation>
    <scope>NUCLEOTIDE SEQUENCE</scope>
    <source>
        <strain evidence="2 4">I ESC-2004</strain>
    </source>
</reference>
<dbReference type="PANTHER" id="PTHR28586">
    <property type="entry name" value="PROTEIN PAXX"/>
    <property type="match status" value="1"/>
</dbReference>
<evidence type="ECO:0000313" key="4">
    <source>
        <dbReference type="Proteomes" id="UP000014760"/>
    </source>
</evidence>
<dbReference type="EMBL" id="AMQN01003927">
    <property type="status" value="NOT_ANNOTATED_CDS"/>
    <property type="molecule type" value="Genomic_DNA"/>
</dbReference>
<protein>
    <submittedName>
        <fullName evidence="2 3">Uncharacterized protein</fullName>
    </submittedName>
</protein>
<accession>R7VL35</accession>
<proteinExistence type="predicted"/>
<feature type="compositionally biased region" description="Polar residues" evidence="1">
    <location>
        <begin position="145"/>
        <end position="160"/>
    </location>
</feature>
<dbReference type="EnsemblMetazoa" id="CapteT196849">
    <property type="protein sequence ID" value="CapteP196849"/>
    <property type="gene ID" value="CapteG196849"/>
</dbReference>
<dbReference type="EMBL" id="KB292234">
    <property type="protein sequence ID" value="ELU17926.1"/>
    <property type="molecule type" value="Genomic_DNA"/>
</dbReference>
<dbReference type="GO" id="GO:0070419">
    <property type="term" value="C:nonhomologous end joining complex"/>
    <property type="evidence" value="ECO:0007669"/>
    <property type="project" value="TreeGrafter"/>
</dbReference>
<dbReference type="OrthoDB" id="5969703at2759"/>
<dbReference type="InterPro" id="IPR054134">
    <property type="entry name" value="PAXX_N"/>
</dbReference>
<evidence type="ECO:0000313" key="3">
    <source>
        <dbReference type="EnsemblMetazoa" id="CapteP196849"/>
    </source>
</evidence>
<dbReference type="Proteomes" id="UP000014760">
    <property type="component" value="Unassembled WGS sequence"/>
</dbReference>
<evidence type="ECO:0000313" key="2">
    <source>
        <dbReference type="EMBL" id="ELU17926.1"/>
    </source>
</evidence>
<dbReference type="GO" id="GO:0006303">
    <property type="term" value="P:double-strand break repair via nonhomologous end joining"/>
    <property type="evidence" value="ECO:0007669"/>
    <property type="project" value="InterPro"/>
</dbReference>
<dbReference type="CDD" id="cd22286">
    <property type="entry name" value="HD_PAXX_N"/>
    <property type="match status" value="1"/>
</dbReference>
<dbReference type="PANTHER" id="PTHR28586:SF1">
    <property type="entry name" value="PROTEIN PAXX"/>
    <property type="match status" value="1"/>
</dbReference>
<reference evidence="4" key="1">
    <citation type="submission" date="2012-12" db="EMBL/GenBank/DDBJ databases">
        <authorList>
            <person name="Hellsten U."/>
            <person name="Grimwood J."/>
            <person name="Chapman J.A."/>
            <person name="Shapiro H."/>
            <person name="Aerts A."/>
            <person name="Otillar R.P."/>
            <person name="Terry A.Y."/>
            <person name="Boore J.L."/>
            <person name="Simakov O."/>
            <person name="Marletaz F."/>
            <person name="Cho S.-J."/>
            <person name="Edsinger-Gonzales E."/>
            <person name="Havlak P."/>
            <person name="Kuo D.-H."/>
            <person name="Larsson T."/>
            <person name="Lv J."/>
            <person name="Arendt D."/>
            <person name="Savage R."/>
            <person name="Osoegawa K."/>
            <person name="de Jong P."/>
            <person name="Lindberg D.R."/>
            <person name="Seaver E.C."/>
            <person name="Weisblat D.A."/>
            <person name="Putnam N.H."/>
            <person name="Grigoriev I.V."/>
            <person name="Rokhsar D.S."/>
        </authorList>
    </citation>
    <scope>NUCLEOTIDE SEQUENCE</scope>
    <source>
        <strain evidence="4">I ESC-2004</strain>
    </source>
</reference>
<dbReference type="InterPro" id="IPR027873">
    <property type="entry name" value="PAXX"/>
</dbReference>
<feature type="region of interest" description="Disordered" evidence="1">
    <location>
        <begin position="143"/>
        <end position="193"/>
    </location>
</feature>
<keyword evidence="4" id="KW-1185">Reference proteome</keyword>
<organism evidence="2">
    <name type="scientific">Capitella teleta</name>
    <name type="common">Polychaete worm</name>
    <dbReference type="NCBI Taxonomy" id="283909"/>
    <lineage>
        <taxon>Eukaryota</taxon>
        <taxon>Metazoa</taxon>
        <taxon>Spiralia</taxon>
        <taxon>Lophotrochozoa</taxon>
        <taxon>Annelida</taxon>
        <taxon>Polychaeta</taxon>
        <taxon>Sedentaria</taxon>
        <taxon>Scolecida</taxon>
        <taxon>Capitellidae</taxon>
        <taxon>Capitella</taxon>
    </lineage>
</organism>
<dbReference type="Pfam" id="PF15384">
    <property type="entry name" value="PAXX"/>
    <property type="match status" value="1"/>
</dbReference>
<reference evidence="3" key="3">
    <citation type="submission" date="2015-06" db="UniProtKB">
        <authorList>
            <consortium name="EnsemblMetazoa"/>
        </authorList>
    </citation>
    <scope>IDENTIFICATION</scope>
</reference>
<dbReference type="GO" id="GO:0035861">
    <property type="term" value="C:site of double-strand break"/>
    <property type="evidence" value="ECO:0007669"/>
    <property type="project" value="TreeGrafter"/>
</dbReference>
<dbReference type="GO" id="GO:0060090">
    <property type="term" value="F:molecular adaptor activity"/>
    <property type="evidence" value="ECO:0007669"/>
    <property type="project" value="TreeGrafter"/>
</dbReference>
<dbReference type="OMA" id="ANVWSVE"/>
<dbReference type="AlphaFoldDB" id="R7VL35"/>
<gene>
    <name evidence="2" type="ORF">CAPTEDRAFT_196849</name>
</gene>
<name>R7VL35_CAPTE</name>
<dbReference type="HOGENOM" id="CLU_1398003_0_0_1"/>
<dbReference type="GO" id="GO:0005634">
    <property type="term" value="C:nucleus"/>
    <property type="evidence" value="ECO:0007669"/>
    <property type="project" value="TreeGrafter"/>
</dbReference>